<keyword evidence="3" id="KW-1185">Reference proteome</keyword>
<evidence type="ECO:0000313" key="3">
    <source>
        <dbReference type="Proteomes" id="UP001055712"/>
    </source>
</evidence>
<accession>A0A9D4Z0U2</accession>
<dbReference type="EMBL" id="SIDB01000002">
    <property type="protein sequence ID" value="KAI3436273.1"/>
    <property type="molecule type" value="Genomic_DNA"/>
</dbReference>
<evidence type="ECO:0000313" key="2">
    <source>
        <dbReference type="EMBL" id="KAI3436273.1"/>
    </source>
</evidence>
<organism evidence="2 3">
    <name type="scientific">Chlorella vulgaris</name>
    <name type="common">Green alga</name>
    <dbReference type="NCBI Taxonomy" id="3077"/>
    <lineage>
        <taxon>Eukaryota</taxon>
        <taxon>Viridiplantae</taxon>
        <taxon>Chlorophyta</taxon>
        <taxon>core chlorophytes</taxon>
        <taxon>Trebouxiophyceae</taxon>
        <taxon>Chlorellales</taxon>
        <taxon>Chlorellaceae</taxon>
        <taxon>Chlorella clade</taxon>
        <taxon>Chlorella</taxon>
    </lineage>
</organism>
<protein>
    <submittedName>
        <fullName evidence="2">Uncharacterized protein</fullName>
    </submittedName>
</protein>
<feature type="signal peptide" evidence="1">
    <location>
        <begin position="1"/>
        <end position="28"/>
    </location>
</feature>
<dbReference type="Proteomes" id="UP001055712">
    <property type="component" value="Unassembled WGS sequence"/>
</dbReference>
<reference evidence="2" key="1">
    <citation type="journal article" date="2019" name="Plant J.">
        <title>Chlorella vulgaris genome assembly and annotation reveals the molecular basis for metabolic acclimation to high light conditions.</title>
        <authorList>
            <person name="Cecchin M."/>
            <person name="Marcolungo L."/>
            <person name="Rossato M."/>
            <person name="Girolomoni L."/>
            <person name="Cosentino E."/>
            <person name="Cuine S."/>
            <person name="Li-Beisson Y."/>
            <person name="Delledonne M."/>
            <person name="Ballottari M."/>
        </authorList>
    </citation>
    <scope>NUCLEOTIDE SEQUENCE</scope>
    <source>
        <strain evidence="2">211/11P</strain>
    </source>
</reference>
<dbReference type="AlphaFoldDB" id="A0A9D4Z0U2"/>
<proteinExistence type="predicted"/>
<sequence length="417" mass="43694">MAAHIGGGSGRFVTGLLLLLTVAWVSQAQSEVTAFNSLTSLSSSGYDSSSRLGTFCKGQTIVSGPVEGLRLTSLTLALSATVAPITLTLALYRIPAGQTAMSPDAVPDFTNGPTSFTLPSFGSGVALTTFDTRTNGQGFLLAPLTRYGIILVPYGGSFFNPVIIVASASTTLGMSDLGFAYGIVPVPPAPYGNYGNLFGRPGQGWASPGSSDLPMAMMLTVTQPRPSRPPPKPRLPPPPTFQAPSEAAMVGSLFWVGFNHRGGAWNRLAGQPGQSRILYGDGNGIKLMATFAAGGYQNKQAFIRTLTLTQGVVTTSTKLVQQGSRWVLRVVAKGQPVTGPQRVEIGRGITVRATRFEGGLPTGVIVTTPHLRVRVAQRALNPANVVPNKPYGEWLDVYVALLAPPPLPTGGLFSGKN</sequence>
<name>A0A9D4Z0U2_CHLVU</name>
<comment type="caution">
    <text evidence="2">The sequence shown here is derived from an EMBL/GenBank/DDBJ whole genome shotgun (WGS) entry which is preliminary data.</text>
</comment>
<evidence type="ECO:0000256" key="1">
    <source>
        <dbReference type="SAM" id="SignalP"/>
    </source>
</evidence>
<feature type="chain" id="PRO_5039241187" evidence="1">
    <location>
        <begin position="29"/>
        <end position="417"/>
    </location>
</feature>
<keyword evidence="1" id="KW-0732">Signal</keyword>
<reference evidence="2" key="2">
    <citation type="submission" date="2020-11" db="EMBL/GenBank/DDBJ databases">
        <authorList>
            <person name="Cecchin M."/>
            <person name="Marcolungo L."/>
            <person name="Rossato M."/>
            <person name="Girolomoni L."/>
            <person name="Cosentino E."/>
            <person name="Cuine S."/>
            <person name="Li-Beisson Y."/>
            <person name="Delledonne M."/>
            <person name="Ballottari M."/>
        </authorList>
    </citation>
    <scope>NUCLEOTIDE SEQUENCE</scope>
    <source>
        <strain evidence="2">211/11P</strain>
        <tissue evidence="2">Whole cell</tissue>
    </source>
</reference>
<gene>
    <name evidence="2" type="ORF">D9Q98_002326</name>
</gene>